<feature type="transmembrane region" description="Helical" evidence="6">
    <location>
        <begin position="220"/>
        <end position="238"/>
    </location>
</feature>
<feature type="transmembrane region" description="Helical" evidence="6">
    <location>
        <begin position="70"/>
        <end position="91"/>
    </location>
</feature>
<dbReference type="Proteomes" id="UP000184330">
    <property type="component" value="Unassembled WGS sequence"/>
</dbReference>
<evidence type="ECO:0000256" key="2">
    <source>
        <dbReference type="ARBA" id="ARBA00022692"/>
    </source>
</evidence>
<name>A0A1L7WSV6_9HELO</name>
<comment type="subcellular location">
    <subcellularLocation>
        <location evidence="1">Membrane</location>
        <topology evidence="1">Multi-pass membrane protein</topology>
    </subcellularLocation>
</comment>
<evidence type="ECO:0000256" key="1">
    <source>
        <dbReference type="ARBA" id="ARBA00004141"/>
    </source>
</evidence>
<keyword evidence="3 6" id="KW-1133">Transmembrane helix</keyword>
<dbReference type="OrthoDB" id="5348404at2759"/>
<feature type="transmembrane region" description="Helical" evidence="6">
    <location>
        <begin position="103"/>
        <end position="120"/>
    </location>
</feature>
<keyword evidence="4 6" id="KW-0472">Membrane</keyword>
<dbReference type="EMBL" id="FJOG01000007">
    <property type="protein sequence ID" value="CZR55851.1"/>
    <property type="molecule type" value="Genomic_DNA"/>
</dbReference>
<accession>A0A1L7WSV6</accession>
<proteinExistence type="predicted"/>
<gene>
    <name evidence="7" type="ORF">PAC_05739</name>
</gene>
<evidence type="ECO:0008006" key="9">
    <source>
        <dbReference type="Google" id="ProtNLM"/>
    </source>
</evidence>
<evidence type="ECO:0000313" key="8">
    <source>
        <dbReference type="Proteomes" id="UP000184330"/>
    </source>
</evidence>
<dbReference type="PANTHER" id="PTHR23423">
    <property type="entry name" value="ORGANIC SOLUTE TRANSPORTER-RELATED"/>
    <property type="match status" value="1"/>
</dbReference>
<evidence type="ECO:0000256" key="6">
    <source>
        <dbReference type="SAM" id="Phobius"/>
    </source>
</evidence>
<dbReference type="InterPro" id="IPR005178">
    <property type="entry name" value="Ostalpha/TMEM184C"/>
</dbReference>
<dbReference type="STRING" id="576137.A0A1L7WSV6"/>
<dbReference type="GO" id="GO:0016020">
    <property type="term" value="C:membrane"/>
    <property type="evidence" value="ECO:0007669"/>
    <property type="project" value="UniProtKB-SubCell"/>
</dbReference>
<evidence type="ECO:0000313" key="7">
    <source>
        <dbReference type="EMBL" id="CZR55851.1"/>
    </source>
</evidence>
<keyword evidence="2 6" id="KW-0812">Transmembrane</keyword>
<evidence type="ECO:0000256" key="3">
    <source>
        <dbReference type="ARBA" id="ARBA00022989"/>
    </source>
</evidence>
<feature type="transmembrane region" description="Helical" evidence="6">
    <location>
        <begin position="258"/>
        <end position="278"/>
    </location>
</feature>
<feature type="region of interest" description="Disordered" evidence="5">
    <location>
        <begin position="375"/>
        <end position="405"/>
    </location>
</feature>
<reference evidence="7 8" key="1">
    <citation type="submission" date="2016-03" db="EMBL/GenBank/DDBJ databases">
        <authorList>
            <person name="Ploux O."/>
        </authorList>
    </citation>
    <scope>NUCLEOTIDE SEQUENCE [LARGE SCALE GENOMIC DNA]</scope>
    <source>
        <strain evidence="7 8">UAMH 11012</strain>
    </source>
</reference>
<dbReference type="SMART" id="SM01417">
    <property type="entry name" value="Solute_trans_a"/>
    <property type="match status" value="1"/>
</dbReference>
<protein>
    <recommendedName>
        <fullName evidence="9">DUF300-domain-containing protein</fullName>
    </recommendedName>
</protein>
<organism evidence="7 8">
    <name type="scientific">Phialocephala subalpina</name>
    <dbReference type="NCBI Taxonomy" id="576137"/>
    <lineage>
        <taxon>Eukaryota</taxon>
        <taxon>Fungi</taxon>
        <taxon>Dikarya</taxon>
        <taxon>Ascomycota</taxon>
        <taxon>Pezizomycotina</taxon>
        <taxon>Leotiomycetes</taxon>
        <taxon>Helotiales</taxon>
        <taxon>Mollisiaceae</taxon>
        <taxon>Phialocephala</taxon>
        <taxon>Phialocephala fortinii species complex</taxon>
    </lineage>
</organism>
<dbReference type="AlphaFoldDB" id="A0A1L7WSV6"/>
<evidence type="ECO:0000256" key="4">
    <source>
        <dbReference type="ARBA" id="ARBA00023136"/>
    </source>
</evidence>
<feature type="transmembrane region" description="Helical" evidence="6">
    <location>
        <begin position="140"/>
        <end position="160"/>
    </location>
</feature>
<keyword evidence="8" id="KW-1185">Reference proteome</keyword>
<feature type="transmembrane region" description="Helical" evidence="6">
    <location>
        <begin position="180"/>
        <end position="200"/>
    </location>
</feature>
<sequence length="405" mass="45596">MGLFKNSKNYSCPTPNVTDPEQSPIVGNLSTHHLFTIISGACMVFACIVSFYLIFRHATYYSLPKEQRHVIRVIFMIPIFAVISFLSIFWYNGADYLKPIEDLYEAFALASFFLLLCAFVQEDDDERQTFFQTSGTMQKYIAATIGSFQFPVVMTIVLVVTEITQATGSYCMTSNNIHFAHIWMTMITVASTIVAISAILRFYRALKPTINHRKPLSKLIAFKAILTLHFRIIFTFLTSGNDLHPTSHITFKDLSIGLPNLIISCEMVIFSLAFLYIYRTQEYIFKPTASTAVPLGHGGYQGGFMGFIAYGQALNILDILQGIISVPGLLLSRRGGSRRSRRTGGKKVWVTGSQYQNIEMQLDFQRNTEYAPQAHFHEENQGQGYGDSEYAGSQAYEPSRPLVQG</sequence>
<evidence type="ECO:0000256" key="5">
    <source>
        <dbReference type="SAM" id="MobiDB-lite"/>
    </source>
</evidence>
<feature type="transmembrane region" description="Helical" evidence="6">
    <location>
        <begin position="34"/>
        <end position="55"/>
    </location>
</feature>
<dbReference type="Pfam" id="PF03619">
    <property type="entry name" value="Solute_trans_a"/>
    <property type="match status" value="1"/>
</dbReference>